<evidence type="ECO:0000256" key="1">
    <source>
        <dbReference type="SAM" id="Phobius"/>
    </source>
</evidence>
<feature type="transmembrane region" description="Helical" evidence="1">
    <location>
        <begin position="80"/>
        <end position="111"/>
    </location>
</feature>
<accession>A0A212K899</accession>
<keyword evidence="1" id="KW-1133">Transmembrane helix</keyword>
<organism evidence="2">
    <name type="scientific">uncultured Alphaproteobacteria bacterium</name>
    <dbReference type="NCBI Taxonomy" id="91750"/>
    <lineage>
        <taxon>Bacteria</taxon>
        <taxon>Pseudomonadati</taxon>
        <taxon>Pseudomonadota</taxon>
        <taxon>Alphaproteobacteria</taxon>
        <taxon>environmental samples</taxon>
    </lineage>
</organism>
<proteinExistence type="predicted"/>
<evidence type="ECO:0000313" key="2">
    <source>
        <dbReference type="EMBL" id="SBW07969.1"/>
    </source>
</evidence>
<feature type="transmembrane region" description="Helical" evidence="1">
    <location>
        <begin position="6"/>
        <end position="27"/>
    </location>
</feature>
<dbReference type="EMBL" id="FLUO01000001">
    <property type="protein sequence ID" value="SBW07969.1"/>
    <property type="molecule type" value="Genomic_DNA"/>
</dbReference>
<protein>
    <submittedName>
        <fullName evidence="2">Uncharacterized protein</fullName>
    </submittedName>
</protein>
<keyword evidence="1" id="KW-0812">Transmembrane</keyword>
<name>A0A212K899_9PROT</name>
<keyword evidence="1" id="KW-0472">Membrane</keyword>
<reference evidence="2" key="1">
    <citation type="submission" date="2016-04" db="EMBL/GenBank/DDBJ databases">
        <authorList>
            <person name="Evans L.H."/>
            <person name="Alamgir A."/>
            <person name="Owens N."/>
            <person name="Weber N.D."/>
            <person name="Virtaneva K."/>
            <person name="Barbian K."/>
            <person name="Babar A."/>
            <person name="Rosenke K."/>
        </authorList>
    </citation>
    <scope>NUCLEOTIDE SEQUENCE</scope>
    <source>
        <strain evidence="2">86</strain>
    </source>
</reference>
<sequence>MNGNRIGMVVLGVAAAFAVALAARFLLVEPRNAQLVCSALDAPAWCPLRRALVPVFTFQGFGILSLLAGVYAVLRWNGAAGVAALVLGAIGMVLYNVEFASAGAILGLIALTREPRAA</sequence>
<gene>
    <name evidence="2" type="ORF">KL86APRO_12311</name>
</gene>
<dbReference type="AlphaFoldDB" id="A0A212K899"/>
<feature type="transmembrane region" description="Helical" evidence="1">
    <location>
        <begin position="51"/>
        <end position="74"/>
    </location>
</feature>